<dbReference type="Proteomes" id="UP000324091">
    <property type="component" value="Chromosome 11"/>
</dbReference>
<dbReference type="AlphaFoldDB" id="A0A5C6PH29"/>
<evidence type="ECO:0000313" key="3">
    <source>
        <dbReference type="Proteomes" id="UP000324091"/>
    </source>
</evidence>
<protein>
    <submittedName>
        <fullName evidence="2">Uncharacterized protein</fullName>
    </submittedName>
</protein>
<gene>
    <name evidence="2" type="ORF">D4764_11G0003400</name>
</gene>
<keyword evidence="3" id="KW-1185">Reference proteome</keyword>
<accession>A0A5C6PH29</accession>
<sequence length="97" mass="11744">MLKKELGDSEIEELFWINSMVVLGYINNQARPHIKKSNCKKERRGEGEERRRRRRRRGRGEERHRAQKYTQKYTIQRVSEEVIMQLRKAAIPVNKHL</sequence>
<name>A0A5C6PH29_9TELE</name>
<organism evidence="2 3">
    <name type="scientific">Takifugu flavidus</name>
    <name type="common">sansaifugu</name>
    <dbReference type="NCBI Taxonomy" id="433684"/>
    <lineage>
        <taxon>Eukaryota</taxon>
        <taxon>Metazoa</taxon>
        <taxon>Chordata</taxon>
        <taxon>Craniata</taxon>
        <taxon>Vertebrata</taxon>
        <taxon>Euteleostomi</taxon>
        <taxon>Actinopterygii</taxon>
        <taxon>Neopterygii</taxon>
        <taxon>Teleostei</taxon>
        <taxon>Neoteleostei</taxon>
        <taxon>Acanthomorphata</taxon>
        <taxon>Eupercaria</taxon>
        <taxon>Tetraodontiformes</taxon>
        <taxon>Tetradontoidea</taxon>
        <taxon>Tetraodontidae</taxon>
        <taxon>Takifugu</taxon>
    </lineage>
</organism>
<feature type="region of interest" description="Disordered" evidence="1">
    <location>
        <begin position="32"/>
        <end position="68"/>
    </location>
</feature>
<comment type="caution">
    <text evidence="2">The sequence shown here is derived from an EMBL/GenBank/DDBJ whole genome shotgun (WGS) entry which is preliminary data.</text>
</comment>
<evidence type="ECO:0000313" key="2">
    <source>
        <dbReference type="EMBL" id="TWW78219.1"/>
    </source>
</evidence>
<dbReference type="EMBL" id="RHFK02000003">
    <property type="protein sequence ID" value="TWW78219.1"/>
    <property type="molecule type" value="Genomic_DNA"/>
</dbReference>
<reference evidence="2 3" key="1">
    <citation type="submission" date="2019-04" db="EMBL/GenBank/DDBJ databases">
        <title>Chromosome genome assembly for Takifugu flavidus.</title>
        <authorList>
            <person name="Xiao S."/>
        </authorList>
    </citation>
    <scope>NUCLEOTIDE SEQUENCE [LARGE SCALE GENOMIC DNA]</scope>
    <source>
        <strain evidence="2">HTHZ2018</strain>
        <tissue evidence="2">Muscle</tissue>
    </source>
</reference>
<evidence type="ECO:0000256" key="1">
    <source>
        <dbReference type="SAM" id="MobiDB-lite"/>
    </source>
</evidence>
<feature type="compositionally biased region" description="Basic and acidic residues" evidence="1">
    <location>
        <begin position="39"/>
        <end position="50"/>
    </location>
</feature>
<proteinExistence type="predicted"/>